<evidence type="ECO:0000256" key="2">
    <source>
        <dbReference type="ARBA" id="ARBA00022723"/>
    </source>
</evidence>
<dbReference type="RefSeq" id="WP_085277637.1">
    <property type="nucleotide sequence ID" value="NZ_FXAG01000026.1"/>
</dbReference>
<dbReference type="GO" id="GO:0009055">
    <property type="term" value="F:electron transfer activity"/>
    <property type="evidence" value="ECO:0007669"/>
    <property type="project" value="InterPro"/>
</dbReference>
<keyword evidence="2 4" id="KW-0479">Metal-binding</keyword>
<keyword evidence="8" id="KW-1185">Reference proteome</keyword>
<evidence type="ECO:0000256" key="1">
    <source>
        <dbReference type="ARBA" id="ARBA00022617"/>
    </source>
</evidence>
<sequence>MKNVLVSASLLLLCVFAFAATPDGKALYQDNCASCHGAKGQGANGPRLVGDASKWPARLFERAVLSGIDDHGKPLKSAMPHWQNASLKADHGAAPSQAEIKAIQHYLKQIK</sequence>
<evidence type="ECO:0000313" key="7">
    <source>
        <dbReference type="EMBL" id="SMF49287.1"/>
    </source>
</evidence>
<organism evidence="7 8">
    <name type="scientific">Pseudogulbenkiania subflava DSM 22618</name>
    <dbReference type="NCBI Taxonomy" id="1123014"/>
    <lineage>
        <taxon>Bacteria</taxon>
        <taxon>Pseudomonadati</taxon>
        <taxon>Pseudomonadota</taxon>
        <taxon>Betaproteobacteria</taxon>
        <taxon>Neisseriales</taxon>
        <taxon>Chromobacteriaceae</taxon>
        <taxon>Pseudogulbenkiania</taxon>
    </lineage>
</organism>
<dbReference type="Gene3D" id="1.10.760.10">
    <property type="entry name" value="Cytochrome c-like domain"/>
    <property type="match status" value="1"/>
</dbReference>
<evidence type="ECO:0000256" key="4">
    <source>
        <dbReference type="PROSITE-ProRule" id="PRU00433"/>
    </source>
</evidence>
<keyword evidence="5" id="KW-0732">Signal</keyword>
<dbReference type="PROSITE" id="PS51007">
    <property type="entry name" value="CYTC"/>
    <property type="match status" value="1"/>
</dbReference>
<dbReference type="Proteomes" id="UP000192920">
    <property type="component" value="Unassembled WGS sequence"/>
</dbReference>
<protein>
    <submittedName>
        <fullName evidence="7">Cytochrome C oxidase, cbb3-type, subunit III</fullName>
    </submittedName>
</protein>
<keyword evidence="1 4" id="KW-0349">Heme</keyword>
<feature type="signal peptide" evidence="5">
    <location>
        <begin position="1"/>
        <end position="19"/>
    </location>
</feature>
<name>A0A1Y6CFC3_9NEIS</name>
<dbReference type="InterPro" id="IPR036909">
    <property type="entry name" value="Cyt_c-like_dom_sf"/>
</dbReference>
<evidence type="ECO:0000313" key="8">
    <source>
        <dbReference type="Proteomes" id="UP000192920"/>
    </source>
</evidence>
<dbReference type="AlphaFoldDB" id="A0A1Y6CFC3"/>
<evidence type="ECO:0000256" key="3">
    <source>
        <dbReference type="ARBA" id="ARBA00023004"/>
    </source>
</evidence>
<gene>
    <name evidence="7" type="ORF">SAMN02745746_03630</name>
</gene>
<dbReference type="InterPro" id="IPR009056">
    <property type="entry name" value="Cyt_c-like_dom"/>
</dbReference>
<evidence type="ECO:0000256" key="5">
    <source>
        <dbReference type="SAM" id="SignalP"/>
    </source>
</evidence>
<accession>A0A1Y6CFC3</accession>
<dbReference type="Pfam" id="PF13442">
    <property type="entry name" value="Cytochrome_CBB3"/>
    <property type="match status" value="1"/>
</dbReference>
<keyword evidence="3 4" id="KW-0408">Iron</keyword>
<feature type="domain" description="Cytochrome c" evidence="6">
    <location>
        <begin position="19"/>
        <end position="111"/>
    </location>
</feature>
<feature type="chain" id="PRO_5011008045" evidence="5">
    <location>
        <begin position="20"/>
        <end position="111"/>
    </location>
</feature>
<dbReference type="SUPFAM" id="SSF46626">
    <property type="entry name" value="Cytochrome c"/>
    <property type="match status" value="1"/>
</dbReference>
<dbReference type="EMBL" id="FXAG01000026">
    <property type="protein sequence ID" value="SMF49287.1"/>
    <property type="molecule type" value="Genomic_DNA"/>
</dbReference>
<reference evidence="8" key="1">
    <citation type="submission" date="2017-04" db="EMBL/GenBank/DDBJ databases">
        <authorList>
            <person name="Varghese N."/>
            <person name="Submissions S."/>
        </authorList>
    </citation>
    <scope>NUCLEOTIDE SEQUENCE [LARGE SCALE GENOMIC DNA]</scope>
    <source>
        <strain evidence="8">DSM 22618</strain>
    </source>
</reference>
<dbReference type="GO" id="GO:0020037">
    <property type="term" value="F:heme binding"/>
    <property type="evidence" value="ECO:0007669"/>
    <property type="project" value="InterPro"/>
</dbReference>
<dbReference type="GO" id="GO:0046872">
    <property type="term" value="F:metal ion binding"/>
    <property type="evidence" value="ECO:0007669"/>
    <property type="project" value="UniProtKB-KW"/>
</dbReference>
<dbReference type="STRING" id="1123014.SAMN02745746_03630"/>
<proteinExistence type="predicted"/>
<evidence type="ECO:0000259" key="6">
    <source>
        <dbReference type="PROSITE" id="PS51007"/>
    </source>
</evidence>